<sequence>MYEGFNIWTFLSGLPLGLAIWAIVYYFVWKKGKQERLFDERYRNIHRHARAISWKVMTGAILIAWVIVMIVEGPGLAFFVLTALWVTHMMSWLFGAMIANREH</sequence>
<dbReference type="Pfam" id="PF09946">
    <property type="entry name" value="DUF2178"/>
    <property type="match status" value="1"/>
</dbReference>
<organism evidence="2 3">
    <name type="scientific">Sporosarcina oncorhynchi</name>
    <dbReference type="NCBI Taxonomy" id="3056444"/>
    <lineage>
        <taxon>Bacteria</taxon>
        <taxon>Bacillati</taxon>
        <taxon>Bacillota</taxon>
        <taxon>Bacilli</taxon>
        <taxon>Bacillales</taxon>
        <taxon>Caryophanaceae</taxon>
        <taxon>Sporosarcina</taxon>
    </lineage>
</organism>
<evidence type="ECO:0000313" key="2">
    <source>
        <dbReference type="EMBL" id="WOV86576.1"/>
    </source>
</evidence>
<dbReference type="InterPro" id="IPR019235">
    <property type="entry name" value="DUF2178_TM"/>
</dbReference>
<protein>
    <recommendedName>
        <fullName evidence="4">DUF3796 domain-containing protein</fullName>
    </recommendedName>
</protein>
<proteinExistence type="predicted"/>
<evidence type="ECO:0000256" key="1">
    <source>
        <dbReference type="SAM" id="Phobius"/>
    </source>
</evidence>
<keyword evidence="1" id="KW-0812">Transmembrane</keyword>
<feature type="transmembrane region" description="Helical" evidence="1">
    <location>
        <begin position="49"/>
        <end position="70"/>
    </location>
</feature>
<reference evidence="2 3" key="1">
    <citation type="submission" date="2023-06" db="EMBL/GenBank/DDBJ databases">
        <title>Sporosarcina sp. nov., isolated from Korean tranditional fermented seafood 'Jeotgal'.</title>
        <authorList>
            <person name="Yang A.I."/>
            <person name="Shin N.-R."/>
        </authorList>
    </citation>
    <scope>NUCLEOTIDE SEQUENCE [LARGE SCALE GENOMIC DNA]</scope>
    <source>
        <strain evidence="2 3">T2O-4</strain>
    </source>
</reference>
<dbReference type="Proteomes" id="UP001303902">
    <property type="component" value="Chromosome"/>
</dbReference>
<feature type="transmembrane region" description="Helical" evidence="1">
    <location>
        <begin position="6"/>
        <end position="28"/>
    </location>
</feature>
<dbReference type="EMBL" id="CP129118">
    <property type="protein sequence ID" value="WOV86576.1"/>
    <property type="molecule type" value="Genomic_DNA"/>
</dbReference>
<evidence type="ECO:0000313" key="3">
    <source>
        <dbReference type="Proteomes" id="UP001303902"/>
    </source>
</evidence>
<dbReference type="RefSeq" id="WP_317965893.1">
    <property type="nucleotide sequence ID" value="NZ_CP129118.1"/>
</dbReference>
<name>A0ABZ0L4T1_9BACL</name>
<evidence type="ECO:0008006" key="4">
    <source>
        <dbReference type="Google" id="ProtNLM"/>
    </source>
</evidence>
<feature type="transmembrane region" description="Helical" evidence="1">
    <location>
        <begin position="76"/>
        <end position="99"/>
    </location>
</feature>
<gene>
    <name evidence="2" type="ORF">QWT69_11735</name>
</gene>
<keyword evidence="3" id="KW-1185">Reference proteome</keyword>
<keyword evidence="1" id="KW-1133">Transmembrane helix</keyword>
<keyword evidence="1" id="KW-0472">Membrane</keyword>
<accession>A0ABZ0L4T1</accession>